<feature type="compositionally biased region" description="Polar residues" evidence="1">
    <location>
        <begin position="247"/>
        <end position="258"/>
    </location>
</feature>
<dbReference type="EMBL" id="BLZH01000018">
    <property type="protein sequence ID" value="GFP60441.1"/>
    <property type="molecule type" value="Genomic_DNA"/>
</dbReference>
<gene>
    <name evidence="2" type="ORF">TASIC1_0018004600</name>
</gene>
<sequence>MAPPLITTDDRLEKAKEAINSSDLFEKTPEYIKEAWEALRRAYEATTSHSDDCLPFPRWALLQFEHERIAKIIHLGYYKDLGLLEAYAPSASEHLDVQPWRFILFFNYIEQGRARVLTNIIKKRPYLTFNQLYEEIQRNRASRIQRKPNSRTEFQPVDYKACCNESSSDDGSDVEIFEGLDDEEGDENIEEADSSEPENVFWPPTENPDLDDHDAQSRSDQDAEERDLPHDRSSCSSLPRSLIIIQKPTNVPDETNATGAAANGVENEARGRDMSPEQPSPWDPRSGSGNPTSVEEQVLQRVPTIVFEINKLVAAGVTAAQLTKTIDEKIEEDMKEMNQVVRQVLQCNKSASSEDLMAAVIPVFSDIEEQHQKRKRQEENIADIHAKKKKFFEELEIKAREARSGADI</sequence>
<dbReference type="OrthoDB" id="4900710at2759"/>
<proteinExistence type="predicted"/>
<reference evidence="2 3" key="1">
    <citation type="submission" date="2020-07" db="EMBL/GenBank/DDBJ databases">
        <title>Trichoderma asperellum IC-1 whole genome shotgun sequence.</title>
        <authorList>
            <person name="Kanamasa S."/>
            <person name="Takahashi H."/>
        </authorList>
    </citation>
    <scope>NUCLEOTIDE SEQUENCE [LARGE SCALE GENOMIC DNA]</scope>
    <source>
        <strain evidence="2 3">IC-1</strain>
    </source>
</reference>
<comment type="caution">
    <text evidence="2">The sequence shown here is derived from an EMBL/GenBank/DDBJ whole genome shotgun (WGS) entry which is preliminary data.</text>
</comment>
<feature type="region of interest" description="Disordered" evidence="1">
    <location>
        <begin position="181"/>
        <end position="295"/>
    </location>
</feature>
<evidence type="ECO:0000313" key="3">
    <source>
        <dbReference type="Proteomes" id="UP000517252"/>
    </source>
</evidence>
<dbReference type="Proteomes" id="UP000517252">
    <property type="component" value="Unassembled WGS sequence"/>
</dbReference>
<accession>A0A6V8R5W4</accession>
<evidence type="ECO:0000256" key="1">
    <source>
        <dbReference type="SAM" id="MobiDB-lite"/>
    </source>
</evidence>
<feature type="compositionally biased region" description="Basic and acidic residues" evidence="1">
    <location>
        <begin position="213"/>
        <end position="233"/>
    </location>
</feature>
<evidence type="ECO:0000313" key="2">
    <source>
        <dbReference type="EMBL" id="GFP60441.1"/>
    </source>
</evidence>
<feature type="compositionally biased region" description="Acidic residues" evidence="1">
    <location>
        <begin position="181"/>
        <end position="196"/>
    </location>
</feature>
<protein>
    <submittedName>
        <fullName evidence="2">Uncharacterized protein</fullName>
    </submittedName>
</protein>
<name>A0A6V8R5W4_TRIAP</name>
<dbReference type="AlphaFoldDB" id="A0A6V8R5W4"/>
<organism evidence="2 3">
    <name type="scientific">Trichoderma asperellum</name>
    <name type="common">Filamentous fungus</name>
    <dbReference type="NCBI Taxonomy" id="101201"/>
    <lineage>
        <taxon>Eukaryota</taxon>
        <taxon>Fungi</taxon>
        <taxon>Dikarya</taxon>
        <taxon>Ascomycota</taxon>
        <taxon>Pezizomycotina</taxon>
        <taxon>Sordariomycetes</taxon>
        <taxon>Hypocreomycetidae</taxon>
        <taxon>Hypocreales</taxon>
        <taxon>Hypocreaceae</taxon>
        <taxon>Trichoderma</taxon>
    </lineage>
</organism>